<evidence type="ECO:0000313" key="1">
    <source>
        <dbReference type="Proteomes" id="UP000887579"/>
    </source>
</evidence>
<accession>A0AC34F8Z3</accession>
<organism evidence="1 2">
    <name type="scientific">Panagrolaimus sp. ES5</name>
    <dbReference type="NCBI Taxonomy" id="591445"/>
    <lineage>
        <taxon>Eukaryota</taxon>
        <taxon>Metazoa</taxon>
        <taxon>Ecdysozoa</taxon>
        <taxon>Nematoda</taxon>
        <taxon>Chromadorea</taxon>
        <taxon>Rhabditida</taxon>
        <taxon>Tylenchina</taxon>
        <taxon>Panagrolaimomorpha</taxon>
        <taxon>Panagrolaimoidea</taxon>
        <taxon>Panagrolaimidae</taxon>
        <taxon>Panagrolaimus</taxon>
    </lineage>
</organism>
<reference evidence="2" key="1">
    <citation type="submission" date="2022-11" db="UniProtKB">
        <authorList>
            <consortium name="WormBaseParasite"/>
        </authorList>
    </citation>
    <scope>IDENTIFICATION</scope>
</reference>
<dbReference type="Proteomes" id="UP000887579">
    <property type="component" value="Unplaced"/>
</dbReference>
<dbReference type="WBParaSite" id="ES5_v2.g13691.t1">
    <property type="protein sequence ID" value="ES5_v2.g13691.t1"/>
    <property type="gene ID" value="ES5_v2.g13691"/>
</dbReference>
<name>A0AC34F8Z3_9BILA</name>
<protein>
    <submittedName>
        <fullName evidence="2">DNA topoisomerase</fullName>
    </submittedName>
</protein>
<proteinExistence type="predicted"/>
<evidence type="ECO:0000313" key="2">
    <source>
        <dbReference type="WBParaSite" id="ES5_v2.g13691.t1"/>
    </source>
</evidence>
<sequence>MDMKFTFTAAILILSDLNDKSRERKDSTSWKKSIKNLPSNFSIIDNLHKEEQEIEEEKDSSTKDSTLSLHIAFYENSDETENSDSVEVENKNDNSFEFPRQQRNYVNQIPEVVQFKASQRLLNPNQFLFQYEDAGTHEVAATTASDVTDDQGLQRGASVLKDELSHFGFDSMQDFYEYFSKEIYTDFSHVKDRPVKFLMVAEKGSLAKEIAKHLSNGNFKEYKIEADGRKIKVQQNVVKEEEENDRNNQMPFINIWEFSCKIFGFETDVLMCATNGHLCTEKFVDERVEKTEDFFHKDIIKDLVDEDGGGIKIRKYYPRWLAQFAKGCDGLFLWLDNDDEGEAICFEVIHYVIEYLNLPPSGCVMDVVYRASFYSASSSQIEKAMATLHRPDFRKHLAMTAKHQLDLIMGKVFTHHQKHALRSIFRNHNIKDLPFGPCQTAALKMIVDQFRICKNYIPSYVIQISIVVGGRIIKAVSDEYNDEKLWLKWLEC</sequence>